<dbReference type="EMBL" id="JACNIG010000163">
    <property type="protein sequence ID" value="MBC8431673.1"/>
    <property type="molecule type" value="Genomic_DNA"/>
</dbReference>
<dbReference type="AlphaFoldDB" id="A0A8J6NZY3"/>
<dbReference type="SMART" id="SM00849">
    <property type="entry name" value="Lactamase_B"/>
    <property type="match status" value="1"/>
</dbReference>
<evidence type="ECO:0000256" key="2">
    <source>
        <dbReference type="SAM" id="MobiDB-lite"/>
    </source>
</evidence>
<dbReference type="InterPro" id="IPR036866">
    <property type="entry name" value="RibonucZ/Hydroxyglut_hydro"/>
</dbReference>
<dbReference type="PANTHER" id="PTHR23131">
    <property type="entry name" value="ENDORIBONUCLEASE LACTB2"/>
    <property type="match status" value="1"/>
</dbReference>
<feature type="repeat" description="TPR" evidence="1">
    <location>
        <begin position="334"/>
        <end position="367"/>
    </location>
</feature>
<evidence type="ECO:0000256" key="1">
    <source>
        <dbReference type="PROSITE-ProRule" id="PRU00339"/>
    </source>
</evidence>
<dbReference type="Pfam" id="PF13432">
    <property type="entry name" value="TPR_16"/>
    <property type="match status" value="1"/>
</dbReference>
<gene>
    <name evidence="4" type="ORF">H8D96_07105</name>
</gene>
<comment type="caution">
    <text evidence="4">The sequence shown here is derived from an EMBL/GenBank/DDBJ whole genome shotgun (WGS) entry which is preliminary data.</text>
</comment>
<dbReference type="InterPro" id="IPR019734">
    <property type="entry name" value="TPR_rpt"/>
</dbReference>
<dbReference type="SMART" id="SM00028">
    <property type="entry name" value="TPR"/>
    <property type="match status" value="2"/>
</dbReference>
<dbReference type="InterPro" id="IPR050662">
    <property type="entry name" value="Sec-metab_biosynth-thioest"/>
</dbReference>
<dbReference type="Proteomes" id="UP000605201">
    <property type="component" value="Unassembled WGS sequence"/>
</dbReference>
<sequence length="421" mass="47376">MTEEFKKEDQQNQDEEYKPLIEDEVYPEAEPDHPGWLSIAEILKISGPVFENSKFLIGYHQSSNVYALAGDYLTIVDPGNDYTIFNELEKLGYNVLDIKKIVLTHGHRDHCMGVFEFLRIPQIWENKEIEIIIHAAGPMEFKKTLQEYGFSLTEIKGGETLDLSGFEWEAIHTPGHTIDSICLYHPATKTVITGDTVLPNAISDADKAGGGSLDHYLYGLRQLMEKEIENILPGHDVPVARTGRHTIEQTYEVLMMQAIDVTSEDKMSWMEGASKLAEKGLLGEVVFCCDKELALRPGNMSAMQSKALALNDMGRCEEAIEILDQILAEQGDNAHALASKGHALLGLQKYEESLPYFDDALALNPDIEEAQVFKGMALTFLDRHDEAMEIEAFKIAFAERFKDEIDKRQQEKEQGETDQST</sequence>
<name>A0A8J6NZY3_9BACT</name>
<feature type="compositionally biased region" description="Basic and acidic residues" evidence="2">
    <location>
        <begin position="1"/>
        <end position="21"/>
    </location>
</feature>
<dbReference type="Gene3D" id="1.25.40.10">
    <property type="entry name" value="Tetratricopeptide repeat domain"/>
    <property type="match status" value="1"/>
</dbReference>
<dbReference type="InterPro" id="IPR011990">
    <property type="entry name" value="TPR-like_helical_dom_sf"/>
</dbReference>
<dbReference type="PROSITE" id="PS50005">
    <property type="entry name" value="TPR"/>
    <property type="match status" value="1"/>
</dbReference>
<proteinExistence type="predicted"/>
<keyword evidence="1" id="KW-0802">TPR repeat</keyword>
<dbReference type="InterPro" id="IPR001279">
    <property type="entry name" value="Metallo-B-lactamas"/>
</dbReference>
<evidence type="ECO:0000313" key="4">
    <source>
        <dbReference type="EMBL" id="MBC8431673.1"/>
    </source>
</evidence>
<evidence type="ECO:0000259" key="3">
    <source>
        <dbReference type="SMART" id="SM00849"/>
    </source>
</evidence>
<organism evidence="4 5">
    <name type="scientific">Candidatus Desulfatibia vada</name>
    <dbReference type="NCBI Taxonomy" id="2841696"/>
    <lineage>
        <taxon>Bacteria</taxon>
        <taxon>Pseudomonadati</taxon>
        <taxon>Thermodesulfobacteriota</taxon>
        <taxon>Desulfobacteria</taxon>
        <taxon>Desulfobacterales</taxon>
        <taxon>Desulfobacterales incertae sedis</taxon>
        <taxon>Candidatus Desulfatibia</taxon>
    </lineage>
</organism>
<evidence type="ECO:0000313" key="5">
    <source>
        <dbReference type="Proteomes" id="UP000605201"/>
    </source>
</evidence>
<dbReference type="Pfam" id="PF00753">
    <property type="entry name" value="Lactamase_B"/>
    <property type="match status" value="1"/>
</dbReference>
<protein>
    <submittedName>
        <fullName evidence="4">MBL fold metallo-hydrolase</fullName>
    </submittedName>
</protein>
<dbReference type="PANTHER" id="PTHR23131:SF0">
    <property type="entry name" value="ENDORIBONUCLEASE LACTB2"/>
    <property type="match status" value="1"/>
</dbReference>
<feature type="region of interest" description="Disordered" evidence="2">
    <location>
        <begin position="1"/>
        <end position="22"/>
    </location>
</feature>
<accession>A0A8J6NZY3</accession>
<dbReference type="Gene3D" id="3.60.15.10">
    <property type="entry name" value="Ribonuclease Z/Hydroxyacylglutathione hydrolase-like"/>
    <property type="match status" value="1"/>
</dbReference>
<dbReference type="SUPFAM" id="SSF56281">
    <property type="entry name" value="Metallo-hydrolase/oxidoreductase"/>
    <property type="match status" value="1"/>
</dbReference>
<reference evidence="4 5" key="1">
    <citation type="submission" date="2020-08" db="EMBL/GenBank/DDBJ databases">
        <title>Bridging the membrane lipid divide: bacteria of the FCB group superphylum have the potential to synthesize archaeal ether lipids.</title>
        <authorList>
            <person name="Villanueva L."/>
            <person name="Von Meijenfeldt F.A.B."/>
            <person name="Westbye A.B."/>
            <person name="Yadav S."/>
            <person name="Hopmans E.C."/>
            <person name="Dutilh B.E."/>
            <person name="Sinninghe Damste J.S."/>
        </authorList>
    </citation>
    <scope>NUCLEOTIDE SEQUENCE [LARGE SCALE GENOMIC DNA]</scope>
    <source>
        <strain evidence="4">NIOZ-UU17</strain>
    </source>
</reference>
<dbReference type="CDD" id="cd06262">
    <property type="entry name" value="metallo-hydrolase-like_MBL-fold"/>
    <property type="match status" value="1"/>
</dbReference>
<feature type="domain" description="Metallo-beta-lactamase" evidence="3">
    <location>
        <begin position="62"/>
        <end position="235"/>
    </location>
</feature>